<keyword evidence="1" id="KW-0472">Membrane</keyword>
<dbReference type="PANTHER" id="PTHR34219:SF5">
    <property type="entry name" value="BLR4505 PROTEIN"/>
    <property type="match status" value="1"/>
</dbReference>
<keyword evidence="1" id="KW-0812">Transmembrane</keyword>
<comment type="caution">
    <text evidence="2">The sequence shown here is derived from an EMBL/GenBank/DDBJ whole genome shotgun (WGS) entry which is preliminary data.</text>
</comment>
<evidence type="ECO:0008006" key="4">
    <source>
        <dbReference type="Google" id="ProtNLM"/>
    </source>
</evidence>
<evidence type="ECO:0000256" key="1">
    <source>
        <dbReference type="SAM" id="Phobius"/>
    </source>
</evidence>
<organism evidence="2 3">
    <name type="scientific">Novosphingobium indicum</name>
    <dbReference type="NCBI Taxonomy" id="462949"/>
    <lineage>
        <taxon>Bacteria</taxon>
        <taxon>Pseudomonadati</taxon>
        <taxon>Pseudomonadota</taxon>
        <taxon>Alphaproteobacteria</taxon>
        <taxon>Sphingomonadales</taxon>
        <taxon>Sphingomonadaceae</taxon>
        <taxon>Novosphingobium</taxon>
    </lineage>
</organism>
<dbReference type="InterPro" id="IPR005625">
    <property type="entry name" value="PepSY-ass_TM"/>
</dbReference>
<dbReference type="RefSeq" id="WP_188818008.1">
    <property type="nucleotide sequence ID" value="NZ_BMLK01000002.1"/>
</dbReference>
<name>A0ABQ2JB05_9SPHN</name>
<sequence length="387" mass="43154">MTIKGRDLWMAAHCYSGLTILVFLAFAALSGSILVYLRPLDAALNADLFRQPAATEAPPVSVLVDQFRARHPELTVRSFPLTVAADARIPVNVAPVDQAVETDQVFLDRATGRLVASRSDTPALNRRGMARLLHEAHYTLMLGDYGRWFMGALALTWLVSNFVGVYLTFPARGAFWKQWKRTWRFSFSSPTPRLMMDLHRSLGLWLIVPLTLLALTSVCMNFFSEAYVPLVDRLVPERELMLPTTEGQGPLTFATAVDEARSVAGSINGQWLPASVLYDASADRIGVTLTDNGVLSYNDLGPIYFYFDAGSGRLAEMIDPYHGNDNLAMFRWLYPVHSGHIAGWPTELLVVVSGLVVFGMCITGIYLWWKKRPGRVMRRKPRNGTGR</sequence>
<evidence type="ECO:0000313" key="2">
    <source>
        <dbReference type="EMBL" id="GGN42424.1"/>
    </source>
</evidence>
<keyword evidence="1" id="KW-1133">Transmembrane helix</keyword>
<gene>
    <name evidence="2" type="ORF">GCM10011349_05470</name>
</gene>
<dbReference type="Proteomes" id="UP000605099">
    <property type="component" value="Unassembled WGS sequence"/>
</dbReference>
<feature type="transmembrane region" description="Helical" evidence="1">
    <location>
        <begin position="348"/>
        <end position="369"/>
    </location>
</feature>
<feature type="transmembrane region" description="Helical" evidence="1">
    <location>
        <begin position="148"/>
        <end position="169"/>
    </location>
</feature>
<reference evidence="3" key="1">
    <citation type="journal article" date="2019" name="Int. J. Syst. Evol. Microbiol.">
        <title>The Global Catalogue of Microorganisms (GCM) 10K type strain sequencing project: providing services to taxonomists for standard genome sequencing and annotation.</title>
        <authorList>
            <consortium name="The Broad Institute Genomics Platform"/>
            <consortium name="The Broad Institute Genome Sequencing Center for Infectious Disease"/>
            <person name="Wu L."/>
            <person name="Ma J."/>
        </authorList>
    </citation>
    <scope>NUCLEOTIDE SEQUENCE [LARGE SCALE GENOMIC DNA]</scope>
    <source>
        <strain evidence="3">CGMCC 1.6784</strain>
    </source>
</reference>
<keyword evidence="3" id="KW-1185">Reference proteome</keyword>
<feature type="transmembrane region" description="Helical" evidence="1">
    <location>
        <begin position="12"/>
        <end position="37"/>
    </location>
</feature>
<accession>A0ABQ2JB05</accession>
<dbReference type="EMBL" id="BMLK01000002">
    <property type="protein sequence ID" value="GGN42424.1"/>
    <property type="molecule type" value="Genomic_DNA"/>
</dbReference>
<evidence type="ECO:0000313" key="3">
    <source>
        <dbReference type="Proteomes" id="UP000605099"/>
    </source>
</evidence>
<dbReference type="Pfam" id="PF03929">
    <property type="entry name" value="PepSY_TM"/>
    <property type="match status" value="1"/>
</dbReference>
<protein>
    <recommendedName>
        <fullName evidence="4">Peptidase</fullName>
    </recommendedName>
</protein>
<dbReference type="PANTHER" id="PTHR34219">
    <property type="entry name" value="IRON-REGULATED INNER MEMBRANE PROTEIN-RELATED"/>
    <property type="match status" value="1"/>
</dbReference>
<proteinExistence type="predicted"/>
<feature type="transmembrane region" description="Helical" evidence="1">
    <location>
        <begin position="202"/>
        <end position="223"/>
    </location>
</feature>